<gene>
    <name evidence="1" type="ORF">Amal_03918</name>
</gene>
<accession>A0A177G5V8</accession>
<name>A0A177G5V8_9PROT</name>
<proteinExistence type="predicted"/>
<evidence type="ECO:0000313" key="2">
    <source>
        <dbReference type="Proteomes" id="UP000077349"/>
    </source>
</evidence>
<evidence type="ECO:0000313" key="1">
    <source>
        <dbReference type="EMBL" id="OAG74917.1"/>
    </source>
</evidence>
<sequence length="58" mass="6367">MLNGCNQRGQAKPDSILTGMFPGAPVSQVSRGLFPGLQGFRHGIRPCRLAVFDQRQRV</sequence>
<dbReference type="EMBL" id="LVHD01000217">
    <property type="protein sequence ID" value="OAG74917.1"/>
    <property type="molecule type" value="Genomic_DNA"/>
</dbReference>
<dbReference type="Proteomes" id="UP000077349">
    <property type="component" value="Unassembled WGS sequence"/>
</dbReference>
<protein>
    <submittedName>
        <fullName evidence="1">Uncharacterized protein</fullName>
    </submittedName>
</protein>
<organism evidence="1 2">
    <name type="scientific">Acetobacter malorum</name>
    <dbReference type="NCBI Taxonomy" id="178901"/>
    <lineage>
        <taxon>Bacteria</taxon>
        <taxon>Pseudomonadati</taxon>
        <taxon>Pseudomonadota</taxon>
        <taxon>Alphaproteobacteria</taxon>
        <taxon>Acetobacterales</taxon>
        <taxon>Acetobacteraceae</taxon>
        <taxon>Acetobacter</taxon>
    </lineage>
</organism>
<comment type="caution">
    <text evidence="1">The sequence shown here is derived from an EMBL/GenBank/DDBJ whole genome shotgun (WGS) entry which is preliminary data.</text>
</comment>
<reference evidence="1 2" key="1">
    <citation type="submission" date="2016-03" db="EMBL/GenBank/DDBJ databases">
        <title>Draft genome sequence of Acetobacter malorum CECT 7742, a strain isolated from strawberry vinegar.</title>
        <authorList>
            <person name="Sainz F."/>
            <person name="Mas A."/>
            <person name="Torija M.J."/>
        </authorList>
    </citation>
    <scope>NUCLEOTIDE SEQUENCE [LARGE SCALE GENOMIC DNA]</scope>
    <source>
        <strain evidence="1 2">CECT 7742</strain>
    </source>
</reference>
<dbReference type="AlphaFoldDB" id="A0A177G5V8"/>